<dbReference type="AlphaFoldDB" id="A0A9Q3FNJ3"/>
<evidence type="ECO:0000313" key="2">
    <source>
        <dbReference type="EMBL" id="MBW0541063.1"/>
    </source>
</evidence>
<feature type="compositionally biased region" description="Basic and acidic residues" evidence="1">
    <location>
        <begin position="21"/>
        <end position="31"/>
    </location>
</feature>
<keyword evidence="3" id="KW-1185">Reference proteome</keyword>
<dbReference type="Proteomes" id="UP000765509">
    <property type="component" value="Unassembled WGS sequence"/>
</dbReference>
<sequence length="157" mass="18236">MEHGQQKVQTNIPQGIGWSKLPEDMFQRDRPQIPYGNHQRLESHQTVQTSGAEGNQDKEESSHYPSYQRTADQDRAYRDSFRITGSRPNHLSSSFIPFRTNRSVAKSHHSSQSQVVSRRRQGCKGKNKTSFNKRQRESDPMIQNLLYLVKEVHKSQK</sequence>
<feature type="compositionally biased region" description="Basic residues" evidence="1">
    <location>
        <begin position="117"/>
        <end position="133"/>
    </location>
</feature>
<feature type="compositionally biased region" description="Polar residues" evidence="1">
    <location>
        <begin position="44"/>
        <end position="53"/>
    </location>
</feature>
<organism evidence="2 3">
    <name type="scientific">Austropuccinia psidii MF-1</name>
    <dbReference type="NCBI Taxonomy" id="1389203"/>
    <lineage>
        <taxon>Eukaryota</taxon>
        <taxon>Fungi</taxon>
        <taxon>Dikarya</taxon>
        <taxon>Basidiomycota</taxon>
        <taxon>Pucciniomycotina</taxon>
        <taxon>Pucciniomycetes</taxon>
        <taxon>Pucciniales</taxon>
        <taxon>Sphaerophragmiaceae</taxon>
        <taxon>Austropuccinia</taxon>
    </lineage>
</organism>
<protein>
    <submittedName>
        <fullName evidence="2">Uncharacterized protein</fullName>
    </submittedName>
</protein>
<reference evidence="2" key="1">
    <citation type="submission" date="2021-03" db="EMBL/GenBank/DDBJ databases">
        <title>Draft genome sequence of rust myrtle Austropuccinia psidii MF-1, a brazilian biotype.</title>
        <authorList>
            <person name="Quecine M.C."/>
            <person name="Pachon D.M.R."/>
            <person name="Bonatelli M.L."/>
            <person name="Correr F.H."/>
            <person name="Franceschini L.M."/>
            <person name="Leite T.F."/>
            <person name="Margarido G.R.A."/>
            <person name="Almeida C.A."/>
            <person name="Ferrarezi J.A."/>
            <person name="Labate C.A."/>
        </authorList>
    </citation>
    <scope>NUCLEOTIDE SEQUENCE</scope>
    <source>
        <strain evidence="2">MF-1</strain>
    </source>
</reference>
<comment type="caution">
    <text evidence="2">The sequence shown here is derived from an EMBL/GenBank/DDBJ whole genome shotgun (WGS) entry which is preliminary data.</text>
</comment>
<accession>A0A9Q3FNJ3</accession>
<feature type="region of interest" description="Disordered" evidence="1">
    <location>
        <begin position="1"/>
        <end position="142"/>
    </location>
</feature>
<feature type="compositionally biased region" description="Basic and acidic residues" evidence="1">
    <location>
        <begin position="71"/>
        <end position="81"/>
    </location>
</feature>
<evidence type="ECO:0000256" key="1">
    <source>
        <dbReference type="SAM" id="MobiDB-lite"/>
    </source>
</evidence>
<feature type="compositionally biased region" description="Polar residues" evidence="1">
    <location>
        <begin position="86"/>
        <end position="104"/>
    </location>
</feature>
<gene>
    <name evidence="2" type="ORF">O181_080778</name>
</gene>
<dbReference type="EMBL" id="AVOT02045717">
    <property type="protein sequence ID" value="MBW0541063.1"/>
    <property type="molecule type" value="Genomic_DNA"/>
</dbReference>
<evidence type="ECO:0000313" key="3">
    <source>
        <dbReference type="Proteomes" id="UP000765509"/>
    </source>
</evidence>
<feature type="compositionally biased region" description="Polar residues" evidence="1">
    <location>
        <begin position="1"/>
        <end position="13"/>
    </location>
</feature>
<proteinExistence type="predicted"/>
<name>A0A9Q3FNJ3_9BASI</name>